<keyword evidence="3" id="KW-1185">Reference proteome</keyword>
<comment type="caution">
    <text evidence="2">The sequence shown here is derived from an EMBL/GenBank/DDBJ whole genome shotgun (WGS) entry which is preliminary data.</text>
</comment>
<gene>
    <name evidence="2" type="ORF">AVEN_222725_1</name>
</gene>
<dbReference type="InterPro" id="IPR009057">
    <property type="entry name" value="Homeodomain-like_sf"/>
</dbReference>
<protein>
    <recommendedName>
        <fullName evidence="4">Transposase Tc1-like domain-containing protein</fullName>
    </recommendedName>
</protein>
<sequence length="179" mass="20304">MLQAGARQSAAARELNVHRSVIHRLWNHYQRDRNASRKRGSGRRRITRTADDRYQLKCARRRTTLTARQLASQLSAAVGRPLSRQAVSRGQHEGGLFARRPVFCVPLSPAARQSAVSLGPWTSQLDTRAVAPRTRYGCVSIYHPERSPKGNDMPGTRYHAPNIVERDHYRSDWLLVWAG</sequence>
<dbReference type="AlphaFoldDB" id="A0A4Y2B1N6"/>
<reference evidence="2 3" key="1">
    <citation type="journal article" date="2019" name="Sci. Rep.">
        <title>Orb-weaving spider Araneus ventricosus genome elucidates the spidroin gene catalogue.</title>
        <authorList>
            <person name="Kono N."/>
            <person name="Nakamura H."/>
            <person name="Ohtoshi R."/>
            <person name="Moran D.A.P."/>
            <person name="Shinohara A."/>
            <person name="Yoshida Y."/>
            <person name="Fujiwara M."/>
            <person name="Mori M."/>
            <person name="Tomita M."/>
            <person name="Arakawa K."/>
        </authorList>
    </citation>
    <scope>NUCLEOTIDE SEQUENCE [LARGE SCALE GENOMIC DNA]</scope>
</reference>
<dbReference type="GO" id="GO:0005634">
    <property type="term" value="C:nucleus"/>
    <property type="evidence" value="ECO:0007669"/>
    <property type="project" value="UniProtKB-SubCell"/>
</dbReference>
<dbReference type="SUPFAM" id="SSF46689">
    <property type="entry name" value="Homeodomain-like"/>
    <property type="match status" value="1"/>
</dbReference>
<dbReference type="EMBL" id="BGPR01000042">
    <property type="protein sequence ID" value="GBL85255.1"/>
    <property type="molecule type" value="Genomic_DNA"/>
</dbReference>
<comment type="subcellular location">
    <subcellularLocation>
        <location evidence="1">Nucleus</location>
    </subcellularLocation>
</comment>
<proteinExistence type="predicted"/>
<accession>A0A4Y2B1N6</accession>
<dbReference type="Proteomes" id="UP000499080">
    <property type="component" value="Unassembled WGS sequence"/>
</dbReference>
<organism evidence="2 3">
    <name type="scientific">Araneus ventricosus</name>
    <name type="common">Orbweaver spider</name>
    <name type="synonym">Epeira ventricosa</name>
    <dbReference type="NCBI Taxonomy" id="182803"/>
    <lineage>
        <taxon>Eukaryota</taxon>
        <taxon>Metazoa</taxon>
        <taxon>Ecdysozoa</taxon>
        <taxon>Arthropoda</taxon>
        <taxon>Chelicerata</taxon>
        <taxon>Arachnida</taxon>
        <taxon>Araneae</taxon>
        <taxon>Araneomorphae</taxon>
        <taxon>Entelegynae</taxon>
        <taxon>Araneoidea</taxon>
        <taxon>Araneidae</taxon>
        <taxon>Araneus</taxon>
    </lineage>
</organism>
<evidence type="ECO:0008006" key="4">
    <source>
        <dbReference type="Google" id="ProtNLM"/>
    </source>
</evidence>
<evidence type="ECO:0000256" key="1">
    <source>
        <dbReference type="ARBA" id="ARBA00004123"/>
    </source>
</evidence>
<name>A0A4Y2B1N6_ARAVE</name>
<evidence type="ECO:0000313" key="2">
    <source>
        <dbReference type="EMBL" id="GBL85255.1"/>
    </source>
</evidence>
<evidence type="ECO:0000313" key="3">
    <source>
        <dbReference type="Proteomes" id="UP000499080"/>
    </source>
</evidence>
<dbReference type="OrthoDB" id="6425807at2759"/>